<keyword evidence="5" id="KW-0560">Oxidoreductase</keyword>
<protein>
    <submittedName>
        <fullName evidence="7">FAD-linked oxidase</fullName>
    </submittedName>
</protein>
<dbReference type="GeneID" id="35590618"/>
<dbReference type="GO" id="GO:0016491">
    <property type="term" value="F:oxidoreductase activity"/>
    <property type="evidence" value="ECO:0007669"/>
    <property type="project" value="UniProtKB-KW"/>
</dbReference>
<dbReference type="EMBL" id="CP026309">
    <property type="protein sequence ID" value="AUV83835.1"/>
    <property type="molecule type" value="Genomic_DNA"/>
</dbReference>
<comment type="similarity">
    <text evidence="2">Belongs to the oxygen-dependent FAD-linked oxidoreductase family.</text>
</comment>
<dbReference type="PROSITE" id="PS51387">
    <property type="entry name" value="FAD_PCMH"/>
    <property type="match status" value="1"/>
</dbReference>
<evidence type="ECO:0000256" key="3">
    <source>
        <dbReference type="ARBA" id="ARBA00022630"/>
    </source>
</evidence>
<reference evidence="7 8" key="1">
    <citation type="submission" date="2018-01" db="EMBL/GenBank/DDBJ databases">
        <title>Complete genome sequence of Salinigranum rubrum GX10T, an extremely halophilic archaeon isolated from a marine solar saltern.</title>
        <authorList>
            <person name="Han S."/>
        </authorList>
    </citation>
    <scope>NUCLEOTIDE SEQUENCE [LARGE SCALE GENOMIC DNA]</scope>
    <source>
        <strain evidence="7 8">GX10</strain>
    </source>
</reference>
<proteinExistence type="inferred from homology"/>
<evidence type="ECO:0000256" key="1">
    <source>
        <dbReference type="ARBA" id="ARBA00001974"/>
    </source>
</evidence>
<evidence type="ECO:0000313" key="7">
    <source>
        <dbReference type="EMBL" id="AUV83835.1"/>
    </source>
</evidence>
<keyword evidence="8" id="KW-1185">Reference proteome</keyword>
<comment type="cofactor">
    <cofactor evidence="1">
        <name>FAD</name>
        <dbReference type="ChEBI" id="CHEBI:57692"/>
    </cofactor>
</comment>
<gene>
    <name evidence="7" type="ORF">C2R22_00975</name>
</gene>
<dbReference type="InterPro" id="IPR006093">
    <property type="entry name" value="Oxy_OxRdtase_FAD_BS"/>
</dbReference>
<dbReference type="SUPFAM" id="SSF56176">
    <property type="entry name" value="FAD-binding/transporter-associated domain-like"/>
    <property type="match status" value="1"/>
</dbReference>
<dbReference type="GO" id="GO:0071949">
    <property type="term" value="F:FAD binding"/>
    <property type="evidence" value="ECO:0007669"/>
    <property type="project" value="InterPro"/>
</dbReference>
<organism evidence="7 8">
    <name type="scientific">Salinigranum rubrum</name>
    <dbReference type="NCBI Taxonomy" id="755307"/>
    <lineage>
        <taxon>Archaea</taxon>
        <taxon>Methanobacteriati</taxon>
        <taxon>Methanobacteriota</taxon>
        <taxon>Stenosarchaea group</taxon>
        <taxon>Halobacteria</taxon>
        <taxon>Halobacteriales</taxon>
        <taxon>Haloferacaceae</taxon>
        <taxon>Salinigranum</taxon>
    </lineage>
</organism>
<dbReference type="Gene3D" id="3.30.43.10">
    <property type="entry name" value="Uridine Diphospho-n-acetylenolpyruvylglucosamine Reductase, domain 2"/>
    <property type="match status" value="1"/>
</dbReference>
<dbReference type="InterPro" id="IPR050416">
    <property type="entry name" value="FAD-linked_Oxidoreductase"/>
</dbReference>
<keyword evidence="4" id="KW-0274">FAD</keyword>
<evidence type="ECO:0000256" key="5">
    <source>
        <dbReference type="ARBA" id="ARBA00023002"/>
    </source>
</evidence>
<dbReference type="InterPro" id="IPR006094">
    <property type="entry name" value="Oxid_FAD_bind_N"/>
</dbReference>
<evidence type="ECO:0000313" key="8">
    <source>
        <dbReference type="Proteomes" id="UP000236584"/>
    </source>
</evidence>
<accession>A0A2I8VPL0</accession>
<evidence type="ECO:0000259" key="6">
    <source>
        <dbReference type="PROSITE" id="PS51387"/>
    </source>
</evidence>
<dbReference type="PANTHER" id="PTHR42973:SF39">
    <property type="entry name" value="FAD-BINDING PCMH-TYPE DOMAIN-CONTAINING PROTEIN"/>
    <property type="match status" value="1"/>
</dbReference>
<dbReference type="InterPro" id="IPR012951">
    <property type="entry name" value="BBE"/>
</dbReference>
<dbReference type="PROSITE" id="PS00862">
    <property type="entry name" value="OX2_COVAL_FAD"/>
    <property type="match status" value="1"/>
</dbReference>
<keyword evidence="3" id="KW-0285">Flavoprotein</keyword>
<dbReference type="InterPro" id="IPR016167">
    <property type="entry name" value="FAD-bd_PCMH_sub1"/>
</dbReference>
<dbReference type="RefSeq" id="WP_103427524.1">
    <property type="nucleotide sequence ID" value="NZ_CP026309.1"/>
</dbReference>
<dbReference type="Pfam" id="PF01565">
    <property type="entry name" value="FAD_binding_4"/>
    <property type="match status" value="1"/>
</dbReference>
<dbReference type="InterPro" id="IPR016169">
    <property type="entry name" value="FAD-bd_PCMH_sub2"/>
</dbReference>
<dbReference type="InterPro" id="IPR016166">
    <property type="entry name" value="FAD-bd_PCMH"/>
</dbReference>
<dbReference type="PANTHER" id="PTHR42973">
    <property type="entry name" value="BINDING OXIDOREDUCTASE, PUTATIVE (AFU_ORTHOLOGUE AFUA_1G17690)-RELATED"/>
    <property type="match status" value="1"/>
</dbReference>
<dbReference type="InterPro" id="IPR036318">
    <property type="entry name" value="FAD-bd_PCMH-like_sf"/>
</dbReference>
<dbReference type="Pfam" id="PF08031">
    <property type="entry name" value="BBE"/>
    <property type="match status" value="1"/>
</dbReference>
<sequence>MENGDEEGKVRQIDEEALVELRDRVDGAVLRPGEEGYDEARAVWNAMIDRRPALVVRPATARDVARAVTFAREHDLALAVRSGGHSVAGTAVCDGGLMIDCTSMTAIAVDPAARTVRADAGVTVGAFDEATQAHGLATPGGIVSTTGLAGLTLGGGWGWLSRSYGLSIDSLRSVDVVTADGELVRASEAEHPDLFWALRGGGGNFGVVTCFEFDLHPVGPEVLAGVLVYPFEVAGDLLRFHREFTAQAPDELCCYASVRTAPAVPFLPEPLHGEPIATAYLCYAGDVAAGERAVEPLREFRPPLVDLVEARPYVEFQGLFDAVYPPGFRNYWKSGFVDDGLSDAAIDTLVGYAETLTSPYTSIVVEHLGGEIARREPDATAYAHRDASHAFNVFTRWEDAAEDERHVAWTREFFEAMTPFLSDGVYVNFLSREEKRVRAAYGDNYERLVEAKRKYDPENAFRLNQNVDPES</sequence>
<feature type="domain" description="FAD-binding PCMH-type" evidence="6">
    <location>
        <begin position="48"/>
        <end position="218"/>
    </location>
</feature>
<evidence type="ECO:0000256" key="4">
    <source>
        <dbReference type="ARBA" id="ARBA00022827"/>
    </source>
</evidence>
<dbReference type="Gene3D" id="3.40.462.20">
    <property type="match status" value="1"/>
</dbReference>
<dbReference type="Proteomes" id="UP000236584">
    <property type="component" value="Chromosome"/>
</dbReference>
<name>A0A2I8VPL0_9EURY</name>
<dbReference type="KEGG" id="srub:C2R22_00975"/>
<evidence type="ECO:0000256" key="2">
    <source>
        <dbReference type="ARBA" id="ARBA00005466"/>
    </source>
</evidence>
<dbReference type="Gene3D" id="3.30.465.10">
    <property type="match status" value="1"/>
</dbReference>
<dbReference type="AlphaFoldDB" id="A0A2I8VPL0"/>